<evidence type="ECO:0000259" key="2">
    <source>
        <dbReference type="Pfam" id="PF03781"/>
    </source>
</evidence>
<feature type="compositionally biased region" description="Basic and acidic residues" evidence="1">
    <location>
        <begin position="124"/>
        <end position="146"/>
    </location>
</feature>
<reference evidence="3 4" key="1">
    <citation type="submission" date="2019-03" db="EMBL/GenBank/DDBJ databases">
        <title>Metabolic reconstructions from genomes of highly enriched 'Candidatus Accumulibacter' and 'Candidatus Competibacter' bioreactor populations.</title>
        <authorList>
            <person name="Annavajhala M.K."/>
            <person name="Welles L."/>
            <person name="Abbas B."/>
            <person name="Sorokin D."/>
            <person name="Park H."/>
            <person name="Van Loosdrecht M."/>
            <person name="Chandran K."/>
        </authorList>
    </citation>
    <scope>NUCLEOTIDE SEQUENCE [LARGE SCALE GENOMIC DNA]</scope>
    <source>
        <strain evidence="3 4">SBR_G</strain>
    </source>
</reference>
<dbReference type="InterPro" id="IPR005532">
    <property type="entry name" value="SUMF_dom"/>
</dbReference>
<dbReference type="SUPFAM" id="SSF56436">
    <property type="entry name" value="C-type lectin-like"/>
    <property type="match status" value="1"/>
</dbReference>
<evidence type="ECO:0000313" key="3">
    <source>
        <dbReference type="EMBL" id="NMQ21332.1"/>
    </source>
</evidence>
<feature type="region of interest" description="Disordered" evidence="1">
    <location>
        <begin position="124"/>
        <end position="154"/>
    </location>
</feature>
<dbReference type="PANTHER" id="PTHR23150">
    <property type="entry name" value="SULFATASE MODIFYING FACTOR 1, 2"/>
    <property type="match status" value="1"/>
</dbReference>
<dbReference type="Gene3D" id="3.40.50.300">
    <property type="entry name" value="P-loop containing nucleotide triphosphate hydrolases"/>
    <property type="match status" value="1"/>
</dbReference>
<evidence type="ECO:0000256" key="1">
    <source>
        <dbReference type="SAM" id="MobiDB-lite"/>
    </source>
</evidence>
<protein>
    <recommendedName>
        <fullName evidence="2">Sulfatase-modifying factor enzyme-like domain-containing protein</fullName>
    </recommendedName>
</protein>
<name>A0ABX1TRP5_9GAMM</name>
<dbReference type="SUPFAM" id="SSF52540">
    <property type="entry name" value="P-loop containing nucleoside triphosphate hydrolases"/>
    <property type="match status" value="1"/>
</dbReference>
<gene>
    <name evidence="3" type="ORF">E4P82_20285</name>
</gene>
<dbReference type="InterPro" id="IPR016187">
    <property type="entry name" value="CTDL_fold"/>
</dbReference>
<keyword evidence="4" id="KW-1185">Reference proteome</keyword>
<feature type="domain" description="Sulfatase-modifying factor enzyme-like" evidence="2">
    <location>
        <begin position="676"/>
        <end position="936"/>
    </location>
</feature>
<comment type="caution">
    <text evidence="3">The sequence shown here is derived from an EMBL/GenBank/DDBJ whole genome shotgun (WGS) entry which is preliminary data.</text>
</comment>
<dbReference type="InterPro" id="IPR042095">
    <property type="entry name" value="SUMF_sf"/>
</dbReference>
<dbReference type="InterPro" id="IPR051043">
    <property type="entry name" value="Sulfatase_Mod_Factor_Kinase"/>
</dbReference>
<dbReference type="RefSeq" id="WP_169250603.1">
    <property type="nucleotide sequence ID" value="NZ_SPMZ01000088.1"/>
</dbReference>
<dbReference type="Pfam" id="PF03781">
    <property type="entry name" value="FGE-sulfatase"/>
    <property type="match status" value="1"/>
</dbReference>
<dbReference type="PANTHER" id="PTHR23150:SF19">
    <property type="entry name" value="FORMYLGLYCINE-GENERATING ENZYME"/>
    <property type="match status" value="1"/>
</dbReference>
<dbReference type="Proteomes" id="UP000760480">
    <property type="component" value="Unassembled WGS sequence"/>
</dbReference>
<organism evidence="3 4">
    <name type="scientific">Candidatus Competibacter phosphatis</name>
    <dbReference type="NCBI Taxonomy" id="221280"/>
    <lineage>
        <taxon>Bacteria</taxon>
        <taxon>Pseudomonadati</taxon>
        <taxon>Pseudomonadota</taxon>
        <taxon>Gammaproteobacteria</taxon>
        <taxon>Candidatus Competibacteraceae</taxon>
        <taxon>Candidatus Competibacter</taxon>
    </lineage>
</organism>
<accession>A0ABX1TRP5</accession>
<sequence>MLSWITAALGGPAQSPSEPPPGTRATGIAENDGSGAVALGDRTVAAGAGGAAIQGNVYGNVAITNVPRAEPDAERDLRVAYLSRVREQCGTLSLAGIDPAAASQRDAESRLRLDAVYTALLTRTPRERAEERDSEVQHRRPDHDEPPLSALEQLDRHPKLVLQGDPGSGKSTFVNFVALCLAGEALGDERTNLRHLTAPLPDGDRDEDQTSQSWSHGALLPVPVVLRDFAATGLPRDGVATAHHLWAFIEATLKAACQAECVDWLRHELRERGGLLLLDGLDEVPEAERRRKQVKQAVEDFVKSFGKCRVLVTSRTYAYQNQGWRLRGFSEAALASFSDGQIRRFVANWYAHAVDSGRLKQEDAAGRAELLKQAIFNRPALYELAQRPLLLTLMASLHAWHGGSLPNKREALYAETADLLLNRWEQRLIQREADGRIQLIQPSLAEYLKVERTQVRGVLESLAFEAHRAQPELTGTADIAEDALAGHLLRLSANPDVNPRLLVDYLRDRAGVLYPRGVGVYTFPHRSFQEYLAACYLTDDDYPDKMADLARADPDRWREVALLAGAKAARGSASTLWLLVEALCWREPDDSVAAIAEVWGAQIAAQAIVETADLSRLSPANQTKLARVRRWLVKLLRDERLPATERALAGDNLAVLGDPRFDAEHWHLPAEPLFGFIEIPAGPFLMGSDRRHDAEADDDECPQHEVNLPGYYLTRWPVTVAQFAAFVEESGFQSKDPDCLKGVANHPVVWVSWHDALAYCRWLNEELRKHARERLVAEKPLSESECRFWQGLAEGSLGINLPSEAEWEKGARGTDGRIYPWGNDPNPNRANYDETGLNGTSAVGCFPGGVSPYECEDLSGNVWEWTRSLWGEDLDKPTFAYSYDSSDGREDLQAPDNVRRVLRGGAFLGDAGLARCAARFHFNPDGRSGVIGFRVVVSPLVFSDR</sequence>
<dbReference type="Gene3D" id="3.90.1580.10">
    <property type="entry name" value="paralog of FGE (formylglycine-generating enzyme)"/>
    <property type="match status" value="1"/>
</dbReference>
<dbReference type="EMBL" id="SPMZ01000088">
    <property type="protein sequence ID" value="NMQ21332.1"/>
    <property type="molecule type" value="Genomic_DNA"/>
</dbReference>
<dbReference type="InterPro" id="IPR027417">
    <property type="entry name" value="P-loop_NTPase"/>
</dbReference>
<evidence type="ECO:0000313" key="4">
    <source>
        <dbReference type="Proteomes" id="UP000760480"/>
    </source>
</evidence>
<proteinExistence type="predicted"/>